<evidence type="ECO:0000256" key="1">
    <source>
        <dbReference type="SAM" id="MobiDB-lite"/>
    </source>
</evidence>
<dbReference type="EMBL" id="GEGO01007503">
    <property type="protein sequence ID" value="JAR87901.1"/>
    <property type="molecule type" value="Transcribed_RNA"/>
</dbReference>
<feature type="compositionally biased region" description="Low complexity" evidence="1">
    <location>
        <begin position="81"/>
        <end position="94"/>
    </location>
</feature>
<accession>A0A147BAW2</accession>
<evidence type="ECO:0000313" key="2">
    <source>
        <dbReference type="EMBL" id="JAR87901.1"/>
    </source>
</evidence>
<name>A0A147BAW2_IXORI</name>
<feature type="non-terminal residue" evidence="2">
    <location>
        <position position="1"/>
    </location>
</feature>
<feature type="compositionally biased region" description="Basic residues" evidence="1">
    <location>
        <begin position="99"/>
        <end position="134"/>
    </location>
</feature>
<proteinExistence type="predicted"/>
<protein>
    <submittedName>
        <fullName evidence="2">Uncharacterized protein</fullName>
    </submittedName>
</protein>
<feature type="region of interest" description="Disordered" evidence="1">
    <location>
        <begin position="73"/>
        <end position="134"/>
    </location>
</feature>
<organism evidence="2">
    <name type="scientific">Ixodes ricinus</name>
    <name type="common">Common tick</name>
    <name type="synonym">Acarus ricinus</name>
    <dbReference type="NCBI Taxonomy" id="34613"/>
    <lineage>
        <taxon>Eukaryota</taxon>
        <taxon>Metazoa</taxon>
        <taxon>Ecdysozoa</taxon>
        <taxon>Arthropoda</taxon>
        <taxon>Chelicerata</taxon>
        <taxon>Arachnida</taxon>
        <taxon>Acari</taxon>
        <taxon>Parasitiformes</taxon>
        <taxon>Ixodida</taxon>
        <taxon>Ixodoidea</taxon>
        <taxon>Ixodidae</taxon>
        <taxon>Ixodinae</taxon>
        <taxon>Ixodes</taxon>
    </lineage>
</organism>
<dbReference type="AlphaFoldDB" id="A0A147BAW2"/>
<reference evidence="2" key="1">
    <citation type="journal article" date="2018" name="PLoS Negl. Trop. Dis.">
        <title>Sialome diversity of ticks revealed by RNAseq of single tick salivary glands.</title>
        <authorList>
            <person name="Perner J."/>
            <person name="Kropackova S."/>
            <person name="Kopacek P."/>
            <person name="Ribeiro J.M."/>
        </authorList>
    </citation>
    <scope>NUCLEOTIDE SEQUENCE</scope>
    <source>
        <strain evidence="2">Siblings of single egg batch collected in Ceske Budejovice</strain>
        <tissue evidence="2">Salivary glands</tissue>
    </source>
</reference>
<sequence>VCRAFSPGIKKASSNCPKHRMRLSSPLPHSTLLRRRRSTFRVSPVVGTFQSCSSNGSSSSLWPHTRPTISASVTGATTEMSASTSTNESKSSSEVALTKLHRRSRARFCTGRRRSRRHPLAHQARARGKSPRQR</sequence>